<accession>J9BYK7</accession>
<protein>
    <submittedName>
        <fullName evidence="2">Uncharacterized protein</fullName>
    </submittedName>
</protein>
<keyword evidence="1" id="KW-1133">Transmembrane helix</keyword>
<keyword evidence="1" id="KW-0812">Transmembrane</keyword>
<dbReference type="EMBL" id="AMCI01007422">
    <property type="protein sequence ID" value="EJW92640.1"/>
    <property type="molecule type" value="Genomic_DNA"/>
</dbReference>
<name>J9BYK7_9ZZZZ</name>
<feature type="transmembrane region" description="Helical" evidence="1">
    <location>
        <begin position="22"/>
        <end position="40"/>
    </location>
</feature>
<gene>
    <name evidence="2" type="ORF">EVA_19252</name>
</gene>
<keyword evidence="1" id="KW-0472">Membrane</keyword>
<evidence type="ECO:0000256" key="1">
    <source>
        <dbReference type="SAM" id="Phobius"/>
    </source>
</evidence>
<comment type="caution">
    <text evidence="2">The sequence shown here is derived from an EMBL/GenBank/DDBJ whole genome shotgun (WGS) entry which is preliminary data.</text>
</comment>
<proteinExistence type="predicted"/>
<sequence>MKHPVENETLRKCPFYRYFPKYLSSPAFLAFIASLLYLNLPSK</sequence>
<dbReference type="AlphaFoldDB" id="J9BYK7"/>
<organism evidence="2">
    <name type="scientific">gut metagenome</name>
    <dbReference type="NCBI Taxonomy" id="749906"/>
    <lineage>
        <taxon>unclassified sequences</taxon>
        <taxon>metagenomes</taxon>
        <taxon>organismal metagenomes</taxon>
    </lineage>
</organism>
<reference evidence="2" key="1">
    <citation type="journal article" date="2012" name="PLoS ONE">
        <title>Gene sets for utilization of primary and secondary nutrition supplies in the distal gut of endangered iberian lynx.</title>
        <authorList>
            <person name="Alcaide M."/>
            <person name="Messina E."/>
            <person name="Richter M."/>
            <person name="Bargiela R."/>
            <person name="Peplies J."/>
            <person name="Huws S.A."/>
            <person name="Newbold C.J."/>
            <person name="Golyshin P.N."/>
            <person name="Simon M.A."/>
            <person name="Lopez G."/>
            <person name="Yakimov M.M."/>
            <person name="Ferrer M."/>
        </authorList>
    </citation>
    <scope>NUCLEOTIDE SEQUENCE</scope>
</reference>
<evidence type="ECO:0000313" key="2">
    <source>
        <dbReference type="EMBL" id="EJW92640.1"/>
    </source>
</evidence>